<dbReference type="PROSITE" id="PS51257">
    <property type="entry name" value="PROKAR_LIPOPROTEIN"/>
    <property type="match status" value="1"/>
</dbReference>
<feature type="chain" id="PRO_5047044032" evidence="1">
    <location>
        <begin position="21"/>
        <end position="379"/>
    </location>
</feature>
<gene>
    <name evidence="2" type="ORF">GCM10023167_03480</name>
</gene>
<keyword evidence="1" id="KW-0732">Signal</keyword>
<dbReference type="Proteomes" id="UP001500642">
    <property type="component" value="Unassembled WGS sequence"/>
</dbReference>
<sequence length="379" mass="39317">MSLLRTIALATAAMSTAVLGGCALGGDRAPEDLDLSLYTAALIGSAVESAEGGSEYSLLTVRPDGSLDRFDLGRDDAELEVQGESLVLRSGRIVTRYGTDPVTERLGSFGDGGGGHLLGREDSTTVVRAGGKGTEVVEIGDTGVTTRAEIDGRPVASAVCGGTTAVLTGSDSSDDDGHLWTVREGRAEQLDAPIEPGILEGRTGDHPCIDGTMVLTERVHPDEGLGHGIRLRAIDTADGTVTERVVDSAGDGFLGWGEPRGAVEGGTGGAVVWLDQTGAFEQVPIDAIDGSPEPVAARMLDGDFTPDTVHGAWIDGTEAVIVHQAESVAQRDAGSPVPQLEFVDLTDPGSSTRLTVFEELSDFTFRGENALVLDAVRLP</sequence>
<name>A0ABP8J266_9MICO</name>
<dbReference type="EMBL" id="BAABGL010000002">
    <property type="protein sequence ID" value="GAA4383699.1"/>
    <property type="molecule type" value="Genomic_DNA"/>
</dbReference>
<protein>
    <submittedName>
        <fullName evidence="2">Uncharacterized protein</fullName>
    </submittedName>
</protein>
<comment type="caution">
    <text evidence="2">The sequence shown here is derived from an EMBL/GenBank/DDBJ whole genome shotgun (WGS) entry which is preliminary data.</text>
</comment>
<dbReference type="RefSeq" id="WP_345029335.1">
    <property type="nucleotide sequence ID" value="NZ_BAABGL010000002.1"/>
</dbReference>
<accession>A0ABP8J266</accession>
<keyword evidence="3" id="KW-1185">Reference proteome</keyword>
<evidence type="ECO:0000313" key="2">
    <source>
        <dbReference type="EMBL" id="GAA4383699.1"/>
    </source>
</evidence>
<organism evidence="2 3">
    <name type="scientific">Brevibacterium pityocampae</name>
    <dbReference type="NCBI Taxonomy" id="506594"/>
    <lineage>
        <taxon>Bacteria</taxon>
        <taxon>Bacillati</taxon>
        <taxon>Actinomycetota</taxon>
        <taxon>Actinomycetes</taxon>
        <taxon>Micrococcales</taxon>
        <taxon>Brevibacteriaceae</taxon>
        <taxon>Brevibacterium</taxon>
    </lineage>
</organism>
<proteinExistence type="predicted"/>
<evidence type="ECO:0000256" key="1">
    <source>
        <dbReference type="SAM" id="SignalP"/>
    </source>
</evidence>
<feature type="signal peptide" evidence="1">
    <location>
        <begin position="1"/>
        <end position="20"/>
    </location>
</feature>
<evidence type="ECO:0000313" key="3">
    <source>
        <dbReference type="Proteomes" id="UP001500642"/>
    </source>
</evidence>
<reference evidence="3" key="1">
    <citation type="journal article" date="2019" name="Int. J. Syst. Evol. Microbiol.">
        <title>The Global Catalogue of Microorganisms (GCM) 10K type strain sequencing project: providing services to taxonomists for standard genome sequencing and annotation.</title>
        <authorList>
            <consortium name="The Broad Institute Genomics Platform"/>
            <consortium name="The Broad Institute Genome Sequencing Center for Infectious Disease"/>
            <person name="Wu L."/>
            <person name="Ma J."/>
        </authorList>
    </citation>
    <scope>NUCLEOTIDE SEQUENCE [LARGE SCALE GENOMIC DNA]</scope>
    <source>
        <strain evidence="3">JCM 17808</strain>
    </source>
</reference>